<proteinExistence type="evidence at transcript level"/>
<name>F2DX98_HORVV</name>
<evidence type="ECO:0000313" key="1">
    <source>
        <dbReference type="EMBL" id="BAJ99719.1"/>
    </source>
</evidence>
<reference evidence="1" key="1">
    <citation type="journal article" date="2011" name="Plant Physiol.">
        <title>Comprehensive sequence analysis of 24,783 barley full-length cDNAs derived from 12 clone libraries.</title>
        <authorList>
            <person name="Matsumoto T."/>
            <person name="Tanaka T."/>
            <person name="Sakai H."/>
            <person name="Amano N."/>
            <person name="Kanamori H."/>
            <person name="Kurita K."/>
            <person name="Kikuta A."/>
            <person name="Kamiya K."/>
            <person name="Yamamoto M."/>
            <person name="Ikawa H."/>
            <person name="Fujii N."/>
            <person name="Hori K."/>
            <person name="Itoh T."/>
            <person name="Sato K."/>
        </authorList>
    </citation>
    <scope>NUCLEOTIDE SEQUENCE</scope>
    <source>
        <tissue evidence="1">Shoot and root</tissue>
    </source>
</reference>
<sequence>MHRLPSPSSTPPSATPPSAPIVVVCRCARRPPAPIAAI</sequence>
<protein>
    <submittedName>
        <fullName evidence="1">Predicted protein</fullName>
    </submittedName>
</protein>
<dbReference type="EMBL" id="AK368516">
    <property type="protein sequence ID" value="BAJ99719.1"/>
    <property type="molecule type" value="mRNA"/>
</dbReference>
<accession>F2DX98</accession>
<dbReference type="AlphaFoldDB" id="F2DX98"/>
<organism evidence="1">
    <name type="scientific">Hordeum vulgare subsp. vulgare</name>
    <name type="common">Domesticated barley</name>
    <dbReference type="NCBI Taxonomy" id="112509"/>
    <lineage>
        <taxon>Eukaryota</taxon>
        <taxon>Viridiplantae</taxon>
        <taxon>Streptophyta</taxon>
        <taxon>Embryophyta</taxon>
        <taxon>Tracheophyta</taxon>
        <taxon>Spermatophyta</taxon>
        <taxon>Magnoliopsida</taxon>
        <taxon>Liliopsida</taxon>
        <taxon>Poales</taxon>
        <taxon>Poaceae</taxon>
        <taxon>BOP clade</taxon>
        <taxon>Pooideae</taxon>
        <taxon>Triticodae</taxon>
        <taxon>Triticeae</taxon>
        <taxon>Hordeinae</taxon>
        <taxon>Hordeum</taxon>
    </lineage>
</organism>